<reference evidence="2 3" key="1">
    <citation type="submission" date="2014-05" db="EMBL/GenBank/DDBJ databases">
        <authorList>
            <person name="Daugherty S.C."/>
            <person name="Tallon L.J."/>
            <person name="Sadzewicz L."/>
            <person name="Kilian M."/>
            <person name="Tettelin H."/>
        </authorList>
    </citation>
    <scope>NUCLEOTIDE SEQUENCE [LARGE SCALE GENOMIC DNA]</scope>
    <source>
        <strain evidence="2 3">SK608</strain>
    </source>
</reference>
<name>A0A081QXC6_STRMT</name>
<comment type="caution">
    <text evidence="2">The sequence shown here is derived from an EMBL/GenBank/DDBJ whole genome shotgun (WGS) entry which is preliminary data.</text>
</comment>
<keyword evidence="1" id="KW-1133">Transmembrane helix</keyword>
<feature type="transmembrane region" description="Helical" evidence="1">
    <location>
        <begin position="53"/>
        <end position="80"/>
    </location>
</feature>
<evidence type="ECO:0000256" key="1">
    <source>
        <dbReference type="SAM" id="Phobius"/>
    </source>
</evidence>
<evidence type="ECO:0000313" key="2">
    <source>
        <dbReference type="EMBL" id="KEQ47599.1"/>
    </source>
</evidence>
<proteinExistence type="predicted"/>
<dbReference type="Proteomes" id="UP000028022">
    <property type="component" value="Unassembled WGS sequence"/>
</dbReference>
<feature type="transmembrane region" description="Helical" evidence="1">
    <location>
        <begin position="7"/>
        <end position="33"/>
    </location>
</feature>
<sequence length="132" mass="13076">MKSKSLALYSGIVGLVGGIYLLIAPFLLLAAVVSTAATATATQSPELTASTTVAGVAGVLLPTVLKIAILVLGIVAIVYYKGESRVGSAPSVLLIVGGAVGLIPALGWVGGILAIIGGSLFLGSLKKFKVEG</sequence>
<keyword evidence="1" id="KW-0812">Transmembrane</keyword>
<gene>
    <name evidence="2" type="ORF">SK608_0685</name>
</gene>
<protein>
    <submittedName>
        <fullName evidence="2">Membrane protein</fullName>
    </submittedName>
</protein>
<evidence type="ECO:0000313" key="3">
    <source>
        <dbReference type="Proteomes" id="UP000028022"/>
    </source>
</evidence>
<organism evidence="2 3">
    <name type="scientific">Streptococcus mitis</name>
    <dbReference type="NCBI Taxonomy" id="28037"/>
    <lineage>
        <taxon>Bacteria</taxon>
        <taxon>Bacillati</taxon>
        <taxon>Bacillota</taxon>
        <taxon>Bacilli</taxon>
        <taxon>Lactobacillales</taxon>
        <taxon>Streptococcaceae</taxon>
        <taxon>Streptococcus</taxon>
        <taxon>Streptococcus mitis group</taxon>
    </lineage>
</organism>
<dbReference type="EMBL" id="JPFZ01000009">
    <property type="protein sequence ID" value="KEQ47599.1"/>
    <property type="molecule type" value="Genomic_DNA"/>
</dbReference>
<dbReference type="AlphaFoldDB" id="A0A081QXC6"/>
<feature type="transmembrane region" description="Helical" evidence="1">
    <location>
        <begin position="92"/>
        <end position="122"/>
    </location>
</feature>
<keyword evidence="1" id="KW-0472">Membrane</keyword>
<accession>A0A081QXC6</accession>